<proteinExistence type="predicted"/>
<accession>A0AAD7QUN2</accession>
<feature type="domain" description="C2H2-type" evidence="9">
    <location>
        <begin position="109"/>
        <end position="138"/>
    </location>
</feature>
<dbReference type="SMART" id="SM00355">
    <property type="entry name" value="ZnF_C2H2"/>
    <property type="match status" value="2"/>
</dbReference>
<feature type="compositionally biased region" description="Polar residues" evidence="8">
    <location>
        <begin position="140"/>
        <end position="174"/>
    </location>
</feature>
<dbReference type="Pfam" id="PF00096">
    <property type="entry name" value="zf-C2H2"/>
    <property type="match status" value="1"/>
</dbReference>
<evidence type="ECO:0000256" key="3">
    <source>
        <dbReference type="ARBA" id="ARBA00022737"/>
    </source>
</evidence>
<feature type="region of interest" description="Disordered" evidence="8">
    <location>
        <begin position="132"/>
        <end position="174"/>
    </location>
</feature>
<dbReference type="PANTHER" id="PTHR40626">
    <property type="entry name" value="MIP31509P"/>
    <property type="match status" value="1"/>
</dbReference>
<dbReference type="InterPro" id="IPR051059">
    <property type="entry name" value="VerF-like"/>
</dbReference>
<keyword evidence="5" id="KW-0862">Zinc</keyword>
<reference evidence="10" key="1">
    <citation type="submission" date="2023-03" db="EMBL/GenBank/DDBJ databases">
        <title>Near-Complete genome sequence of Lipomyces tetrasporous NRRL Y-64009, an oleaginous yeast capable of growing on lignocellulosic hydrolysates.</title>
        <authorList>
            <consortium name="Lawrence Berkeley National Laboratory"/>
            <person name="Jagtap S.S."/>
            <person name="Liu J.-J."/>
            <person name="Walukiewicz H.E."/>
            <person name="Pangilinan J."/>
            <person name="Lipzen A."/>
            <person name="Ahrendt S."/>
            <person name="Koriabine M."/>
            <person name="Cobaugh K."/>
            <person name="Salamov A."/>
            <person name="Yoshinaga Y."/>
            <person name="Ng V."/>
            <person name="Daum C."/>
            <person name="Grigoriev I.V."/>
            <person name="Slininger P.J."/>
            <person name="Dien B.S."/>
            <person name="Jin Y.-S."/>
            <person name="Rao C.V."/>
        </authorList>
    </citation>
    <scope>NUCLEOTIDE SEQUENCE</scope>
    <source>
        <strain evidence="10">NRRL Y-64009</strain>
    </source>
</reference>
<dbReference type="AlphaFoldDB" id="A0AAD7QUN2"/>
<evidence type="ECO:0000256" key="2">
    <source>
        <dbReference type="ARBA" id="ARBA00022723"/>
    </source>
</evidence>
<keyword evidence="6" id="KW-0539">Nucleus</keyword>
<dbReference type="GO" id="GO:0006351">
    <property type="term" value="P:DNA-templated transcription"/>
    <property type="evidence" value="ECO:0007669"/>
    <property type="project" value="InterPro"/>
</dbReference>
<keyword evidence="4 7" id="KW-0863">Zinc-finger</keyword>
<keyword evidence="3" id="KW-0677">Repeat</keyword>
<evidence type="ECO:0000256" key="5">
    <source>
        <dbReference type="ARBA" id="ARBA00022833"/>
    </source>
</evidence>
<evidence type="ECO:0000256" key="6">
    <source>
        <dbReference type="ARBA" id="ARBA00023242"/>
    </source>
</evidence>
<dbReference type="Pfam" id="PF04082">
    <property type="entry name" value="Fungal_trans"/>
    <property type="match status" value="1"/>
</dbReference>
<protein>
    <submittedName>
        <fullName evidence="10">Fungal-specific transcription factor domain-containing protein</fullName>
    </submittedName>
</protein>
<dbReference type="GO" id="GO:0000978">
    <property type="term" value="F:RNA polymerase II cis-regulatory region sequence-specific DNA binding"/>
    <property type="evidence" value="ECO:0007669"/>
    <property type="project" value="InterPro"/>
</dbReference>
<name>A0AAD7QUN2_9ASCO</name>
<dbReference type="PANTHER" id="PTHR40626:SF11">
    <property type="entry name" value="ZINC FINGER PROTEIN YPR022C"/>
    <property type="match status" value="1"/>
</dbReference>
<evidence type="ECO:0000313" key="10">
    <source>
        <dbReference type="EMBL" id="KAJ8101598.1"/>
    </source>
</evidence>
<keyword evidence="2" id="KW-0479">Metal-binding</keyword>
<dbReference type="SUPFAM" id="SSF57667">
    <property type="entry name" value="beta-beta-alpha zinc fingers"/>
    <property type="match status" value="1"/>
</dbReference>
<evidence type="ECO:0000259" key="9">
    <source>
        <dbReference type="PROSITE" id="PS50157"/>
    </source>
</evidence>
<dbReference type="GO" id="GO:0000785">
    <property type="term" value="C:chromatin"/>
    <property type="evidence" value="ECO:0007669"/>
    <property type="project" value="TreeGrafter"/>
</dbReference>
<dbReference type="GO" id="GO:0000981">
    <property type="term" value="F:DNA-binding transcription factor activity, RNA polymerase II-specific"/>
    <property type="evidence" value="ECO:0007669"/>
    <property type="project" value="InterPro"/>
</dbReference>
<gene>
    <name evidence="10" type="ORF">POJ06DRAFT_99274</name>
</gene>
<evidence type="ECO:0000256" key="4">
    <source>
        <dbReference type="ARBA" id="ARBA00022771"/>
    </source>
</evidence>
<dbReference type="CDD" id="cd12148">
    <property type="entry name" value="fungal_TF_MHR"/>
    <property type="match status" value="1"/>
</dbReference>
<evidence type="ECO:0000256" key="8">
    <source>
        <dbReference type="SAM" id="MobiDB-lite"/>
    </source>
</evidence>
<keyword evidence="11" id="KW-1185">Reference proteome</keyword>
<dbReference type="Proteomes" id="UP001217417">
    <property type="component" value="Unassembled WGS sequence"/>
</dbReference>
<dbReference type="GO" id="GO:0008270">
    <property type="term" value="F:zinc ion binding"/>
    <property type="evidence" value="ECO:0007669"/>
    <property type="project" value="UniProtKB-KW"/>
</dbReference>
<dbReference type="RefSeq" id="XP_056045048.1">
    <property type="nucleotide sequence ID" value="XM_056191884.1"/>
</dbReference>
<dbReference type="PROSITE" id="PS00028">
    <property type="entry name" value="ZINC_FINGER_C2H2_1"/>
    <property type="match status" value="2"/>
</dbReference>
<dbReference type="GO" id="GO:0005634">
    <property type="term" value="C:nucleus"/>
    <property type="evidence" value="ECO:0007669"/>
    <property type="project" value="UniProtKB-SubCell"/>
</dbReference>
<sequence>MSDSFNIMAIATTSQAPESIQTVKQIVDSSETITLSCDVQFGQDFSNTRLHVLSEDENSANPVKKKKKTKSRKGLERIFVCEVAGCNKSFTRLEHLGRHQLNHSPKEIYTCSWPGCTKSFVREDLRLRHVERHRKRSSVNDDSQPPDESSAPSQPDRSTSQQEDFQPSVRPSQLQFASTTIPHHRKLETVDGQPFVANDSAMAFATVDYTKDSTTSLVPNLPNFQSFVADSHISNTSTNAEYNRELQSFPSSSMAGVSQVRPDVRRMSHHSISDPALADNGNYLDHIMRKSTDTTQERLLGENVATQVSPSSADLIDWLFSDGMLSGNRDFFASQDVNSFLESPLIDVSQLSTPPQLVHSRVLSEAKRQQLLTMLPSLESNPDFTLDKIHQYIDLYWEKFHFQFPILHKRSLEIDTSPEPVVFSMILIGASYNGARELAIEIAEPLRWIIFSSPGFHPPTKVWILQSLLLLEVFEKTMSSRKHHERAHIHHGATLQLIRRGRTLLDPSIALSGEDDADASSWKRWVEAESIKRAVFMAFILDVSHAIVFGHNLLMYPYEMRLSLPCDDRVWDSADDERRVLMSKPTVSFLVGLKRLLNQQSVEADGFGRHVLLCGLLSLSIQMSQQALQVSSIGWGSFRDTWKSTLGRAYDFWKEDYERAGSVSRDKETGVIPVRDSNRPIFWLLYRMAHVCMQVPRYDLRVFCGDERVLGRSTLMQDYLAARRHMYEWSRTKGAREAAFHSIKALFGVFVLGDGNTSSYPAGYSIADDVFIHRSTMIVDCMLVFWTYAYCVEGPESDILSNKSNLARASFAHWKDHEWAIAAESGRTFLERMNSANTPDELERTKNKHLTVGLLKWVILSLRGSKRELVGEMCNLLDNCVQMSLGREDEIEDRRELARAVQVG</sequence>
<dbReference type="EMBL" id="JARPMG010000004">
    <property type="protein sequence ID" value="KAJ8101598.1"/>
    <property type="molecule type" value="Genomic_DNA"/>
</dbReference>
<dbReference type="InterPro" id="IPR013087">
    <property type="entry name" value="Znf_C2H2_type"/>
</dbReference>
<dbReference type="InterPro" id="IPR007219">
    <property type="entry name" value="XnlR_reg_dom"/>
</dbReference>
<organism evidence="10 11">
    <name type="scientific">Lipomyces tetrasporus</name>
    <dbReference type="NCBI Taxonomy" id="54092"/>
    <lineage>
        <taxon>Eukaryota</taxon>
        <taxon>Fungi</taxon>
        <taxon>Dikarya</taxon>
        <taxon>Ascomycota</taxon>
        <taxon>Saccharomycotina</taxon>
        <taxon>Lipomycetes</taxon>
        <taxon>Lipomycetales</taxon>
        <taxon>Lipomycetaceae</taxon>
        <taxon>Lipomyces</taxon>
    </lineage>
</organism>
<feature type="domain" description="C2H2-type" evidence="9">
    <location>
        <begin position="79"/>
        <end position="108"/>
    </location>
</feature>
<dbReference type="InterPro" id="IPR036236">
    <property type="entry name" value="Znf_C2H2_sf"/>
</dbReference>
<evidence type="ECO:0000313" key="11">
    <source>
        <dbReference type="Proteomes" id="UP001217417"/>
    </source>
</evidence>
<dbReference type="Gene3D" id="3.30.160.60">
    <property type="entry name" value="Classic Zinc Finger"/>
    <property type="match status" value="2"/>
</dbReference>
<comment type="subcellular location">
    <subcellularLocation>
        <location evidence="1">Nucleus</location>
    </subcellularLocation>
</comment>
<comment type="caution">
    <text evidence="10">The sequence shown here is derived from an EMBL/GenBank/DDBJ whole genome shotgun (WGS) entry which is preliminary data.</text>
</comment>
<dbReference type="PROSITE" id="PS50157">
    <property type="entry name" value="ZINC_FINGER_C2H2_2"/>
    <property type="match status" value="2"/>
</dbReference>
<evidence type="ECO:0000256" key="1">
    <source>
        <dbReference type="ARBA" id="ARBA00004123"/>
    </source>
</evidence>
<dbReference type="GeneID" id="80887050"/>
<evidence type="ECO:0000256" key="7">
    <source>
        <dbReference type="PROSITE-ProRule" id="PRU00042"/>
    </source>
</evidence>